<keyword evidence="1" id="KW-0812">Transmembrane</keyword>
<evidence type="ECO:0000313" key="3">
    <source>
        <dbReference type="EMBL" id="PUW01516.1"/>
    </source>
</evidence>
<evidence type="ECO:0000256" key="2">
    <source>
        <dbReference type="SAM" id="SignalP"/>
    </source>
</evidence>
<reference evidence="3 4" key="1">
    <citation type="submission" date="2017-04" db="EMBL/GenBank/DDBJ databases">
        <title>Cronobacter sakazakii, ST83 Lineage Isolates.</title>
        <authorList>
            <person name="Chase H."/>
            <person name="Tall B."/>
            <person name="Gopinath G."/>
            <person name="Lehner A."/>
        </authorList>
    </citation>
    <scope>NUCLEOTIDE SEQUENCE [LARGE SCALE GENOMIC DNA]</scope>
    <source>
        <strain evidence="3 4">MOD1_Comp15</strain>
    </source>
</reference>
<feature type="transmembrane region" description="Helical" evidence="1">
    <location>
        <begin position="94"/>
        <end position="113"/>
    </location>
</feature>
<dbReference type="AlphaFoldDB" id="A0AA44Z6E4"/>
<organism evidence="3 4">
    <name type="scientific">Cronobacter sakazakii</name>
    <name type="common">Enterobacter sakazakii</name>
    <dbReference type="NCBI Taxonomy" id="28141"/>
    <lineage>
        <taxon>Bacteria</taxon>
        <taxon>Pseudomonadati</taxon>
        <taxon>Pseudomonadota</taxon>
        <taxon>Gammaproteobacteria</taxon>
        <taxon>Enterobacterales</taxon>
        <taxon>Enterobacteriaceae</taxon>
        <taxon>Cronobacter</taxon>
    </lineage>
</organism>
<feature type="signal peptide" evidence="2">
    <location>
        <begin position="1"/>
        <end position="41"/>
    </location>
</feature>
<feature type="transmembrane region" description="Helical" evidence="1">
    <location>
        <begin position="61"/>
        <end position="82"/>
    </location>
</feature>
<dbReference type="EMBL" id="NCTU01000023">
    <property type="protein sequence ID" value="PUW01516.1"/>
    <property type="molecule type" value="Genomic_DNA"/>
</dbReference>
<gene>
    <name evidence="3" type="ORF">B7T07_20735</name>
</gene>
<dbReference type="Pfam" id="PF20535">
    <property type="entry name" value="DUF6750"/>
    <property type="match status" value="1"/>
</dbReference>
<name>A0AA44Z6E4_CROSK</name>
<keyword evidence="2" id="KW-0732">Signal</keyword>
<sequence length="128" mass="13639">MLTRIYCAAFSRAIIVKENLRRLTLKALCAWLGFISPLAMADGDLADAFNAVANGAESGTKSALTIATFIGVVTVIASLMALKSMKNNPQIRPWMVAVGFLTGLLLIAVPEIIKRGQTQMNMSPVSVG</sequence>
<accession>A0AA44Z6E4</accession>
<keyword evidence="1" id="KW-0472">Membrane</keyword>
<evidence type="ECO:0000256" key="1">
    <source>
        <dbReference type="SAM" id="Phobius"/>
    </source>
</evidence>
<protein>
    <submittedName>
        <fullName evidence="3">Conjugal transfer protein</fullName>
    </submittedName>
</protein>
<dbReference type="RefSeq" id="WP_085107833.1">
    <property type="nucleotide sequence ID" value="NZ_NCTU01000023.1"/>
</dbReference>
<dbReference type="InterPro" id="IPR046638">
    <property type="entry name" value="DUF6750"/>
</dbReference>
<evidence type="ECO:0000313" key="4">
    <source>
        <dbReference type="Proteomes" id="UP000244856"/>
    </source>
</evidence>
<keyword evidence="1" id="KW-1133">Transmembrane helix</keyword>
<feature type="chain" id="PRO_5041344140" evidence="2">
    <location>
        <begin position="42"/>
        <end position="128"/>
    </location>
</feature>
<dbReference type="Proteomes" id="UP000244856">
    <property type="component" value="Unassembled WGS sequence"/>
</dbReference>
<comment type="caution">
    <text evidence="3">The sequence shown here is derived from an EMBL/GenBank/DDBJ whole genome shotgun (WGS) entry which is preliminary data.</text>
</comment>
<proteinExistence type="predicted"/>